<name>A0A1X7CIF2_9BACT</name>
<dbReference type="OrthoDB" id="594021at2"/>
<proteinExistence type="predicted"/>
<protein>
    <submittedName>
        <fullName evidence="1">Uncharacterized protein</fullName>
    </submittedName>
</protein>
<dbReference type="STRING" id="1519643.SAMN06295933_0937"/>
<dbReference type="EMBL" id="FWZU01000001">
    <property type="protein sequence ID" value="SME97162.1"/>
    <property type="molecule type" value="Genomic_DNA"/>
</dbReference>
<accession>A0A1X7CIF2</accession>
<keyword evidence="2" id="KW-1185">Reference proteome</keyword>
<dbReference type="Proteomes" id="UP000192906">
    <property type="component" value="Unassembled WGS sequence"/>
</dbReference>
<dbReference type="RefSeq" id="WP_137982483.1">
    <property type="nucleotide sequence ID" value="NZ_FWZU01000001.1"/>
</dbReference>
<organism evidence="1 2">
    <name type="scientific">Desulfovibrio gilichinskyi</name>
    <dbReference type="NCBI Taxonomy" id="1519643"/>
    <lineage>
        <taxon>Bacteria</taxon>
        <taxon>Pseudomonadati</taxon>
        <taxon>Thermodesulfobacteriota</taxon>
        <taxon>Desulfovibrionia</taxon>
        <taxon>Desulfovibrionales</taxon>
        <taxon>Desulfovibrionaceae</taxon>
        <taxon>Desulfovibrio</taxon>
    </lineage>
</organism>
<gene>
    <name evidence="1" type="ORF">SAMN06295933_0937</name>
</gene>
<sequence length="316" mass="33728">MDLCKTRLGDVPVAGPIEMYANGSVHICSPSGACVLETPVGKLVPQYSTDDLRRKTVQALSFYESGLPKSVPLEEKTLVKTPIGDIVVELVTFHPGGGISRVFPLNGKLSGYWSQEDEAGLADPIELMTPIGLIRTKIIGMSFYENEALRSVTLWPGEIVEVPTPVGIVKSRVGFSFSPEGRLESVEPGVPSSIKTFAGEILAYDSDAVGIHADHNSLVFGEDGSVTHIATTLTSIIATDKDGKKSVFTPLHRESICGEGETEVVPMHIDFTDEYVKITQNPDLPGVSVPVAGHSFMSRPCLPGLASPLGIIPCSV</sequence>
<dbReference type="AlphaFoldDB" id="A0A1X7CIF2"/>
<reference evidence="2" key="1">
    <citation type="submission" date="2017-04" db="EMBL/GenBank/DDBJ databases">
        <authorList>
            <person name="Varghese N."/>
            <person name="Submissions S."/>
        </authorList>
    </citation>
    <scope>NUCLEOTIDE SEQUENCE [LARGE SCALE GENOMIC DNA]</scope>
    <source>
        <strain evidence="2">K3S</strain>
    </source>
</reference>
<evidence type="ECO:0000313" key="1">
    <source>
        <dbReference type="EMBL" id="SME97162.1"/>
    </source>
</evidence>
<evidence type="ECO:0000313" key="2">
    <source>
        <dbReference type="Proteomes" id="UP000192906"/>
    </source>
</evidence>